<dbReference type="EMBL" id="LAZR01050651">
    <property type="protein sequence ID" value="KKK86891.1"/>
    <property type="molecule type" value="Genomic_DNA"/>
</dbReference>
<organism evidence="2">
    <name type="scientific">marine sediment metagenome</name>
    <dbReference type="NCBI Taxonomy" id="412755"/>
    <lineage>
        <taxon>unclassified sequences</taxon>
        <taxon>metagenomes</taxon>
        <taxon>ecological metagenomes</taxon>
    </lineage>
</organism>
<sequence length="22" mass="2602">LVTGDIVEVNRNGVWFIETKRR</sequence>
<comment type="caution">
    <text evidence="2">The sequence shown here is derived from an EMBL/GenBank/DDBJ whole genome shotgun (WGS) entry which is preliminary data.</text>
</comment>
<dbReference type="InterPro" id="IPR011528">
    <property type="entry name" value="NERD"/>
</dbReference>
<evidence type="ECO:0000259" key="1">
    <source>
        <dbReference type="PROSITE" id="PS50965"/>
    </source>
</evidence>
<protein>
    <recommendedName>
        <fullName evidence="1">NERD domain-containing protein</fullName>
    </recommendedName>
</protein>
<name>A0A0F9BRA4_9ZZZZ</name>
<gene>
    <name evidence="2" type="ORF">LCGC14_2758750</name>
</gene>
<dbReference type="PROSITE" id="PS50965">
    <property type="entry name" value="NERD"/>
    <property type="match status" value="1"/>
</dbReference>
<feature type="non-terminal residue" evidence="2">
    <location>
        <position position="1"/>
    </location>
</feature>
<reference evidence="2" key="1">
    <citation type="journal article" date="2015" name="Nature">
        <title>Complex archaea that bridge the gap between prokaryotes and eukaryotes.</title>
        <authorList>
            <person name="Spang A."/>
            <person name="Saw J.H."/>
            <person name="Jorgensen S.L."/>
            <person name="Zaremba-Niedzwiedzka K."/>
            <person name="Martijn J."/>
            <person name="Lind A.E."/>
            <person name="van Eijk R."/>
            <person name="Schleper C."/>
            <person name="Guy L."/>
            <person name="Ettema T.J."/>
        </authorList>
    </citation>
    <scope>NUCLEOTIDE SEQUENCE</scope>
</reference>
<dbReference type="AlphaFoldDB" id="A0A0F9BRA4"/>
<evidence type="ECO:0000313" key="2">
    <source>
        <dbReference type="EMBL" id="KKK86891.1"/>
    </source>
</evidence>
<accession>A0A0F9BRA4</accession>
<proteinExistence type="predicted"/>
<feature type="domain" description="NERD" evidence="1">
    <location>
        <begin position="1"/>
        <end position="22"/>
    </location>
</feature>